<dbReference type="InterPro" id="IPR032458">
    <property type="entry name" value="Histone_H2A_CS"/>
</dbReference>
<gene>
    <name evidence="15" type="ORF">Ahy_B06g080100</name>
</gene>
<dbReference type="PANTHER" id="PTHR24189:SF50">
    <property type="entry name" value="ANKYRIN REPEAT AND SOCS BOX PROTEIN 2"/>
    <property type="match status" value="1"/>
</dbReference>
<dbReference type="EMBL" id="SDMP01000016">
    <property type="protein sequence ID" value="RYR01231.1"/>
    <property type="molecule type" value="Genomic_DNA"/>
</dbReference>
<evidence type="ECO:0000256" key="2">
    <source>
        <dbReference type="ARBA" id="ARBA00004286"/>
    </source>
</evidence>
<dbReference type="Pfam" id="PF12796">
    <property type="entry name" value="Ank_2"/>
    <property type="match status" value="2"/>
</dbReference>
<feature type="repeat" description="ANK" evidence="11">
    <location>
        <begin position="261"/>
        <end position="293"/>
    </location>
</feature>
<dbReference type="Pfam" id="PF00125">
    <property type="entry name" value="Histone"/>
    <property type="match status" value="1"/>
</dbReference>
<evidence type="ECO:0000256" key="4">
    <source>
        <dbReference type="ARBA" id="ARBA00010691"/>
    </source>
</evidence>
<comment type="similarity">
    <text evidence="4">Belongs to the histone H2A family.</text>
</comment>
<protein>
    <submittedName>
        <fullName evidence="15">Uncharacterized protein</fullName>
    </submittedName>
</protein>
<sequence length="606" mass="64648">MDRLVKPDVKEVEMIFEKTDEKCSATFRLTNLMHAMAVAVSLTTTNPSSPFSIDIPLSTIPPLSSSTYTISLSHLSDNGRLFSTAPESVAVVTSMLLAGKSHNCDDLRRLFLKPGPHVFNDAVIPVSIVGPHFAEFLISNHIPRSRSLLHKAISRCPPSQLTDLLTYAVECGNAESVAVLIDAGADSNSKDSNGKSLVPLAIRAGNEINVVKVLLASGCVIENKVDLVLHEAAAANRVDLMRLLFEFIGEDDADVDSVNHEGRTPIHVAALHGHVDVIRYCVSMRGNPNVVDRKGWTPLHCAASEGQLGAVESLLAECGCDAKRAVDREGKTAFAIAMENGHVELGDLLHWGDVLFRAARVGDVHGMASCLTVGGADVNGRDQNGWTALHWAALKGKVKSVEVLIDNGAEVDPVDEVGYTPLRCAVESGHLQVALFLVARGSCATLDTIKASKGLFAPPRLLDSFEAAATTNKGGRGRPKSSKSISRSSKAGLQFPVGRVARYLKVGRYAQRVGSGSPVYLSAVLEYLAAEVLELAGNAARDNKKTRIIPRHIQLAVRNDEELSKLMGSVTIASGGVLPNIHQNLLPKKVAGGKGKAEIGSASQEF</sequence>
<evidence type="ECO:0000313" key="15">
    <source>
        <dbReference type="EMBL" id="RYR01231.1"/>
    </source>
</evidence>
<proteinExistence type="inferred from homology"/>
<dbReference type="Gene3D" id="1.25.40.20">
    <property type="entry name" value="Ankyrin repeat-containing domain"/>
    <property type="match status" value="4"/>
</dbReference>
<dbReference type="FunFam" id="1.10.20.10:FF:000009">
    <property type="entry name" value="Histone H2A"/>
    <property type="match status" value="1"/>
</dbReference>
<dbReference type="AlphaFoldDB" id="A0A444YH55"/>
<dbReference type="InterPro" id="IPR009072">
    <property type="entry name" value="Histone-fold"/>
</dbReference>
<dbReference type="STRING" id="3818.A0A444YH55"/>
<dbReference type="PRINTS" id="PR01415">
    <property type="entry name" value="ANKYRIN"/>
</dbReference>
<comment type="caution">
    <text evidence="15">The sequence shown here is derived from an EMBL/GenBank/DDBJ whole genome shotgun (WGS) entry which is preliminary data.</text>
</comment>
<dbReference type="InterPro" id="IPR032454">
    <property type="entry name" value="Histone_H2A_C"/>
</dbReference>
<dbReference type="GO" id="GO:0046982">
    <property type="term" value="F:protein heterodimerization activity"/>
    <property type="evidence" value="ECO:0007669"/>
    <property type="project" value="InterPro"/>
</dbReference>
<accession>A0A444YH55</accession>
<evidence type="ECO:0000259" key="13">
    <source>
        <dbReference type="Pfam" id="PF00125"/>
    </source>
</evidence>
<dbReference type="GO" id="GO:0030527">
    <property type="term" value="F:structural constituent of chromatin"/>
    <property type="evidence" value="ECO:0007669"/>
    <property type="project" value="InterPro"/>
</dbReference>
<feature type="repeat" description="ANK" evidence="11">
    <location>
        <begin position="384"/>
        <end position="416"/>
    </location>
</feature>
<evidence type="ECO:0000256" key="11">
    <source>
        <dbReference type="PROSITE-ProRule" id="PRU00023"/>
    </source>
</evidence>
<keyword evidence="7 11" id="KW-0040">ANK repeat</keyword>
<dbReference type="SMART" id="SM00414">
    <property type="entry name" value="H2A"/>
    <property type="match status" value="1"/>
</dbReference>
<dbReference type="Proteomes" id="UP000289738">
    <property type="component" value="Chromosome B06"/>
</dbReference>
<evidence type="ECO:0000256" key="9">
    <source>
        <dbReference type="ARBA" id="ARBA00023242"/>
    </source>
</evidence>
<evidence type="ECO:0000256" key="10">
    <source>
        <dbReference type="ARBA" id="ARBA00023269"/>
    </source>
</evidence>
<feature type="region of interest" description="Disordered" evidence="12">
    <location>
        <begin position="469"/>
        <end position="490"/>
    </location>
</feature>
<dbReference type="PANTHER" id="PTHR24189">
    <property type="entry name" value="MYOTROPHIN"/>
    <property type="match status" value="1"/>
</dbReference>
<evidence type="ECO:0000256" key="8">
    <source>
        <dbReference type="ARBA" id="ARBA00023125"/>
    </source>
</evidence>
<feature type="repeat" description="ANK" evidence="11">
    <location>
        <begin position="165"/>
        <end position="192"/>
    </location>
</feature>
<dbReference type="GO" id="GO:0003677">
    <property type="term" value="F:DNA binding"/>
    <property type="evidence" value="ECO:0007669"/>
    <property type="project" value="UniProtKB-KW"/>
</dbReference>
<dbReference type="PROSITE" id="PS00046">
    <property type="entry name" value="HISTONE_H2A"/>
    <property type="match status" value="1"/>
</dbReference>
<dbReference type="InterPro" id="IPR002110">
    <property type="entry name" value="Ankyrin_rpt"/>
</dbReference>
<feature type="repeat" description="ANK" evidence="11">
    <location>
        <begin position="294"/>
        <end position="315"/>
    </location>
</feature>
<evidence type="ECO:0000256" key="7">
    <source>
        <dbReference type="ARBA" id="ARBA00023043"/>
    </source>
</evidence>
<dbReference type="SUPFAM" id="SSF47113">
    <property type="entry name" value="Histone-fold"/>
    <property type="match status" value="1"/>
</dbReference>
<dbReference type="InterPro" id="IPR002119">
    <property type="entry name" value="Histone_H2A"/>
</dbReference>
<feature type="domain" description="Core Histone H2A/H2B/H3" evidence="13">
    <location>
        <begin position="479"/>
        <end position="558"/>
    </location>
</feature>
<dbReference type="SUPFAM" id="SSF48403">
    <property type="entry name" value="Ankyrin repeat"/>
    <property type="match status" value="1"/>
</dbReference>
<dbReference type="CDD" id="cd00074">
    <property type="entry name" value="HFD_H2A"/>
    <property type="match status" value="1"/>
</dbReference>
<keyword evidence="10" id="KW-0544">Nucleosome core</keyword>
<keyword evidence="9" id="KW-0539">Nucleus</keyword>
<evidence type="ECO:0000256" key="1">
    <source>
        <dbReference type="ARBA" id="ARBA00004123"/>
    </source>
</evidence>
<evidence type="ECO:0000259" key="14">
    <source>
        <dbReference type="Pfam" id="PF16211"/>
    </source>
</evidence>
<dbReference type="GO" id="GO:0005886">
    <property type="term" value="C:plasma membrane"/>
    <property type="evidence" value="ECO:0007669"/>
    <property type="project" value="UniProtKB-SubCell"/>
</dbReference>
<dbReference type="PRINTS" id="PR00620">
    <property type="entry name" value="HISTONEH2A"/>
</dbReference>
<organism evidence="15 16">
    <name type="scientific">Arachis hypogaea</name>
    <name type="common">Peanut</name>
    <dbReference type="NCBI Taxonomy" id="3818"/>
    <lineage>
        <taxon>Eukaryota</taxon>
        <taxon>Viridiplantae</taxon>
        <taxon>Streptophyta</taxon>
        <taxon>Embryophyta</taxon>
        <taxon>Tracheophyta</taxon>
        <taxon>Spermatophyta</taxon>
        <taxon>Magnoliopsida</taxon>
        <taxon>eudicotyledons</taxon>
        <taxon>Gunneridae</taxon>
        <taxon>Pentapetalae</taxon>
        <taxon>rosids</taxon>
        <taxon>fabids</taxon>
        <taxon>Fabales</taxon>
        <taxon>Fabaceae</taxon>
        <taxon>Papilionoideae</taxon>
        <taxon>50 kb inversion clade</taxon>
        <taxon>dalbergioids sensu lato</taxon>
        <taxon>Dalbergieae</taxon>
        <taxon>Pterocarpus clade</taxon>
        <taxon>Arachis</taxon>
    </lineage>
</organism>
<dbReference type="InterPro" id="IPR007125">
    <property type="entry name" value="H2A/H2B/H3"/>
</dbReference>
<dbReference type="InterPro" id="IPR050745">
    <property type="entry name" value="Multifunctional_regulatory"/>
</dbReference>
<dbReference type="PROSITE" id="PS50297">
    <property type="entry name" value="ANK_REP_REGION"/>
    <property type="match status" value="3"/>
</dbReference>
<evidence type="ECO:0000313" key="16">
    <source>
        <dbReference type="Proteomes" id="UP000289738"/>
    </source>
</evidence>
<dbReference type="GO" id="GO:0000786">
    <property type="term" value="C:nucleosome"/>
    <property type="evidence" value="ECO:0007669"/>
    <property type="project" value="UniProtKB-KW"/>
</dbReference>
<keyword evidence="8" id="KW-0238">DNA-binding</keyword>
<evidence type="ECO:0000256" key="5">
    <source>
        <dbReference type="ARBA" id="ARBA00022454"/>
    </source>
</evidence>
<dbReference type="SMART" id="SM00248">
    <property type="entry name" value="ANK"/>
    <property type="match status" value="7"/>
</dbReference>
<feature type="domain" description="Histone H2A C-terminal" evidence="14">
    <location>
        <begin position="561"/>
        <end position="594"/>
    </location>
</feature>
<keyword evidence="16" id="KW-1185">Reference proteome</keyword>
<comment type="subcellular location">
    <subcellularLocation>
        <location evidence="3">Cell membrane</location>
        <topology evidence="3">Peripheral membrane protein</topology>
        <orientation evidence="3">Cytoplasmic side</orientation>
    </subcellularLocation>
    <subcellularLocation>
        <location evidence="2">Chromosome</location>
    </subcellularLocation>
    <subcellularLocation>
        <location evidence="1">Nucleus</location>
    </subcellularLocation>
</comment>
<dbReference type="GO" id="GO:0005634">
    <property type="term" value="C:nucleus"/>
    <property type="evidence" value="ECO:0007669"/>
    <property type="project" value="UniProtKB-SubCell"/>
</dbReference>
<evidence type="ECO:0000256" key="6">
    <source>
        <dbReference type="ARBA" id="ARBA00022737"/>
    </source>
</evidence>
<evidence type="ECO:0000256" key="12">
    <source>
        <dbReference type="SAM" id="MobiDB-lite"/>
    </source>
</evidence>
<keyword evidence="6" id="KW-0677">Repeat</keyword>
<evidence type="ECO:0000256" key="3">
    <source>
        <dbReference type="ARBA" id="ARBA00004413"/>
    </source>
</evidence>
<dbReference type="Gene3D" id="1.10.20.10">
    <property type="entry name" value="Histone, subunit A"/>
    <property type="match status" value="1"/>
</dbReference>
<keyword evidence="5" id="KW-0158">Chromosome</keyword>
<dbReference type="Pfam" id="PF16211">
    <property type="entry name" value="Histone_H2A_C"/>
    <property type="match status" value="1"/>
</dbReference>
<dbReference type="PROSITE" id="PS50088">
    <property type="entry name" value="ANK_REPEAT"/>
    <property type="match status" value="4"/>
</dbReference>
<dbReference type="InterPro" id="IPR036770">
    <property type="entry name" value="Ankyrin_rpt-contain_sf"/>
</dbReference>
<name>A0A444YH55_ARAHY</name>
<reference evidence="15 16" key="1">
    <citation type="submission" date="2019-01" db="EMBL/GenBank/DDBJ databases">
        <title>Sequencing of cultivated peanut Arachis hypogaea provides insights into genome evolution and oil improvement.</title>
        <authorList>
            <person name="Chen X."/>
        </authorList>
    </citation>
    <scope>NUCLEOTIDE SEQUENCE [LARGE SCALE GENOMIC DNA]</scope>
    <source>
        <strain evidence="16">cv. Fuhuasheng</strain>
        <tissue evidence="15">Leaves</tissue>
    </source>
</reference>